<dbReference type="Proteomes" id="UP001500936">
    <property type="component" value="Unassembled WGS sequence"/>
</dbReference>
<proteinExistence type="predicted"/>
<accession>A0ABP8KD22</accession>
<evidence type="ECO:0000313" key="2">
    <source>
        <dbReference type="EMBL" id="GAA4403782.1"/>
    </source>
</evidence>
<dbReference type="InterPro" id="IPR036291">
    <property type="entry name" value="NAD(P)-bd_dom_sf"/>
</dbReference>
<protein>
    <recommendedName>
        <fullName evidence="1">NAD(P)-binding domain-containing protein</fullName>
    </recommendedName>
</protein>
<name>A0ABP8KD22_9BACT</name>
<dbReference type="Pfam" id="PF13460">
    <property type="entry name" value="NAD_binding_10"/>
    <property type="match status" value="1"/>
</dbReference>
<sequence length="291" mass="32118">MSSIRTVAVIGATGMLGRPVTNALTNAGFAVRVIARDPASARRLFPQADVVPGDLTDVSSLIPALQEQDAVYLNLSVGQTERPADFHTETDGIRNLLQAARQTSLKRIGYLSSLVMNYQGMNGFYWWVFGVKQEAVRLLTASGIPHSIFYSSTFMESLLYTQRQRNWIMLAGTSPVQLHYIAGQDYGRQVARAFQIAVDGQNQAYVIQGPEPLTQTEAARQLARHYTKAKLSVITTPHWILKMAGQLAPLINYGAHITEALNMYPETFGAEQTWQDLGKPSLTIKAFAEQA</sequence>
<dbReference type="SUPFAM" id="SSF51735">
    <property type="entry name" value="NAD(P)-binding Rossmann-fold domains"/>
    <property type="match status" value="1"/>
</dbReference>
<evidence type="ECO:0000313" key="3">
    <source>
        <dbReference type="Proteomes" id="UP001500936"/>
    </source>
</evidence>
<dbReference type="PANTHER" id="PTHR15020">
    <property type="entry name" value="FLAVIN REDUCTASE-RELATED"/>
    <property type="match status" value="1"/>
</dbReference>
<dbReference type="RefSeq" id="WP_345266587.1">
    <property type="nucleotide sequence ID" value="NZ_BAABHB010000003.1"/>
</dbReference>
<reference evidence="3" key="1">
    <citation type="journal article" date="2019" name="Int. J. Syst. Evol. Microbiol.">
        <title>The Global Catalogue of Microorganisms (GCM) 10K type strain sequencing project: providing services to taxonomists for standard genome sequencing and annotation.</title>
        <authorList>
            <consortium name="The Broad Institute Genomics Platform"/>
            <consortium name="The Broad Institute Genome Sequencing Center for Infectious Disease"/>
            <person name="Wu L."/>
            <person name="Ma J."/>
        </authorList>
    </citation>
    <scope>NUCLEOTIDE SEQUENCE [LARGE SCALE GENOMIC DNA]</scope>
    <source>
        <strain evidence="3">JCM 17925</strain>
    </source>
</reference>
<feature type="domain" description="NAD(P)-binding" evidence="1">
    <location>
        <begin position="11"/>
        <end position="148"/>
    </location>
</feature>
<dbReference type="PANTHER" id="PTHR15020:SF50">
    <property type="entry name" value="UPF0659 PROTEIN YMR090W"/>
    <property type="match status" value="1"/>
</dbReference>
<gene>
    <name evidence="2" type="ORF">GCM10023187_20170</name>
</gene>
<comment type="caution">
    <text evidence="2">The sequence shown here is derived from an EMBL/GenBank/DDBJ whole genome shotgun (WGS) entry which is preliminary data.</text>
</comment>
<dbReference type="EMBL" id="BAABHB010000003">
    <property type="protein sequence ID" value="GAA4403782.1"/>
    <property type="molecule type" value="Genomic_DNA"/>
</dbReference>
<keyword evidence="3" id="KW-1185">Reference proteome</keyword>
<evidence type="ECO:0000259" key="1">
    <source>
        <dbReference type="Pfam" id="PF13460"/>
    </source>
</evidence>
<organism evidence="2 3">
    <name type="scientific">Nibrella viscosa</name>
    <dbReference type="NCBI Taxonomy" id="1084524"/>
    <lineage>
        <taxon>Bacteria</taxon>
        <taxon>Pseudomonadati</taxon>
        <taxon>Bacteroidota</taxon>
        <taxon>Cytophagia</taxon>
        <taxon>Cytophagales</taxon>
        <taxon>Spirosomataceae</taxon>
        <taxon>Nibrella</taxon>
    </lineage>
</organism>
<dbReference type="Gene3D" id="3.40.50.720">
    <property type="entry name" value="NAD(P)-binding Rossmann-like Domain"/>
    <property type="match status" value="1"/>
</dbReference>
<dbReference type="InterPro" id="IPR016040">
    <property type="entry name" value="NAD(P)-bd_dom"/>
</dbReference>